<dbReference type="PANTHER" id="PTHR30489">
    <property type="entry name" value="LIPOPROTEIN-RELEASING SYSTEM TRANSMEMBRANE PROTEIN LOLE"/>
    <property type="match status" value="1"/>
</dbReference>
<keyword evidence="1" id="KW-1133">Transmembrane helix</keyword>
<reference evidence="2 3" key="1">
    <citation type="journal article" date="2014" name="Genome Announc.">
        <title>Draft Genome Sequences of Two Vibrionaceae Species, Vibrio ponticus C121 and Photobacterium aphoticum C119, Isolated as Coral Reef Microbiota.</title>
        <authorList>
            <person name="Al-saari N."/>
            <person name="Meirelles P.M."/>
            <person name="Mino S."/>
            <person name="Suda W."/>
            <person name="Oshima K."/>
            <person name="Hattori M."/>
            <person name="Ohkuma M."/>
            <person name="Thompson F.L."/>
            <person name="Gomez-Gil B."/>
            <person name="Sawabe T."/>
            <person name="Sawabe T."/>
        </authorList>
    </citation>
    <scope>NUCLEOTIDE SEQUENCE [LARGE SCALE GENOMIC DNA]</scope>
    <source>
        <strain evidence="2 3">JCM 19237</strain>
    </source>
</reference>
<evidence type="ECO:0000256" key="1">
    <source>
        <dbReference type="SAM" id="Phobius"/>
    </source>
</evidence>
<accession>A0A090QPP6</accession>
<dbReference type="AlphaFoldDB" id="A0A090QPP6"/>
<dbReference type="EMBL" id="BBMN01000006">
    <property type="protein sequence ID" value="GAL05140.1"/>
    <property type="molecule type" value="Genomic_DNA"/>
</dbReference>
<keyword evidence="1" id="KW-0472">Membrane</keyword>
<dbReference type="PANTHER" id="PTHR30489:SF0">
    <property type="entry name" value="LIPOPROTEIN-RELEASING SYSTEM TRANSMEMBRANE PROTEIN LOLE"/>
    <property type="match status" value="1"/>
</dbReference>
<dbReference type="Proteomes" id="UP000029227">
    <property type="component" value="Unassembled WGS sequence"/>
</dbReference>
<keyword evidence="2" id="KW-0449">Lipoprotein</keyword>
<protein>
    <submittedName>
        <fullName evidence="2">Lipoprotein releasing system transmembrane protein LolE</fullName>
    </submittedName>
</protein>
<organism evidence="2 3">
    <name type="scientific">Photobacterium aphoticum</name>
    <dbReference type="NCBI Taxonomy" id="754436"/>
    <lineage>
        <taxon>Bacteria</taxon>
        <taxon>Pseudomonadati</taxon>
        <taxon>Pseudomonadota</taxon>
        <taxon>Gammaproteobacteria</taxon>
        <taxon>Vibrionales</taxon>
        <taxon>Vibrionaceae</taxon>
        <taxon>Photobacterium</taxon>
    </lineage>
</organism>
<feature type="transmembrane region" description="Helical" evidence="1">
    <location>
        <begin position="7"/>
        <end position="30"/>
    </location>
</feature>
<gene>
    <name evidence="2" type="ORF">JCM19237_3523</name>
</gene>
<dbReference type="GO" id="GO:0044874">
    <property type="term" value="P:lipoprotein localization to outer membrane"/>
    <property type="evidence" value="ECO:0007669"/>
    <property type="project" value="TreeGrafter"/>
</dbReference>
<dbReference type="eggNOG" id="COG4591">
    <property type="taxonomic scope" value="Bacteria"/>
</dbReference>
<dbReference type="STRING" id="754436.JCM19237_3523"/>
<sequence length="101" mass="10798">MVRSIFIWHGIFSGVIGSLIGSLLGSLVAVNLTSMLRGLEQIVGHKFLSGDVYFVDFLPTQLAVHDVVLVTVTAVVLSFLATWYPAKRASALQPAAVLSAK</sequence>
<dbReference type="GO" id="GO:0098797">
    <property type="term" value="C:plasma membrane protein complex"/>
    <property type="evidence" value="ECO:0007669"/>
    <property type="project" value="TreeGrafter"/>
</dbReference>
<feature type="transmembrane region" description="Helical" evidence="1">
    <location>
        <begin position="62"/>
        <end position="84"/>
    </location>
</feature>
<dbReference type="InterPro" id="IPR051447">
    <property type="entry name" value="Lipoprotein-release_system"/>
</dbReference>
<evidence type="ECO:0000313" key="2">
    <source>
        <dbReference type="EMBL" id="GAL05140.1"/>
    </source>
</evidence>
<keyword evidence="1 2" id="KW-0812">Transmembrane</keyword>
<comment type="caution">
    <text evidence="2">The sequence shown here is derived from an EMBL/GenBank/DDBJ whole genome shotgun (WGS) entry which is preliminary data.</text>
</comment>
<proteinExistence type="predicted"/>
<evidence type="ECO:0000313" key="3">
    <source>
        <dbReference type="Proteomes" id="UP000029227"/>
    </source>
</evidence>
<name>A0A090QPP6_9GAMM</name>